<dbReference type="AlphaFoldDB" id="A0A438D8J1"/>
<reference evidence="3 4" key="1">
    <citation type="journal article" date="2018" name="PLoS Genet.">
        <title>Population sequencing reveals clonal diversity and ancestral inbreeding in the grapevine cultivar Chardonnay.</title>
        <authorList>
            <person name="Roach M.J."/>
            <person name="Johnson D.L."/>
            <person name="Bohlmann J."/>
            <person name="van Vuuren H.J."/>
            <person name="Jones S.J."/>
            <person name="Pretorius I.S."/>
            <person name="Schmidt S.A."/>
            <person name="Borneman A.R."/>
        </authorList>
    </citation>
    <scope>NUCLEOTIDE SEQUENCE [LARGE SCALE GENOMIC DNA]</scope>
    <source>
        <strain evidence="4">cv. Chardonnay</strain>
        <tissue evidence="3">Leaf</tissue>
    </source>
</reference>
<sequence>MPAHKHIPSFATLLDSCASKRDLQKLKQIHARIITVGISRHDFIRAKLVASYASCAQMSQASYIFSLTNRRPTFLYNSLIRGYSSLFLFSQSLSIFRQMLFAHKPIDCYTLPAVLKSCSGLSALRLGRQVHCAVVANGLASDLATINALISMYSKCGDLAAARKVFDRMTERNLVTWSAMMAGYGVHGVFGEVFELFDGMVDAGEVPDGVTFTAVLAACSHGGFMENGRKYFGMMEERFGVRPRLEHYTCMVDMLGRAGRVEEAEELIEGMEVEPDEALWGALLASCKIHGKVEVAERVAEKVYGRRLNEASL</sequence>
<protein>
    <submittedName>
        <fullName evidence="3">Pentatricopeptide repeat-containing protein, chloroplastic</fullName>
    </submittedName>
</protein>
<dbReference type="FunFam" id="1.25.40.10:FF:002128">
    <property type="entry name" value="Pentatricopeptide repeat-containing protein At1g33350"/>
    <property type="match status" value="1"/>
</dbReference>
<organism evidence="3 4">
    <name type="scientific">Vitis vinifera</name>
    <name type="common">Grape</name>
    <dbReference type="NCBI Taxonomy" id="29760"/>
    <lineage>
        <taxon>Eukaryota</taxon>
        <taxon>Viridiplantae</taxon>
        <taxon>Streptophyta</taxon>
        <taxon>Embryophyta</taxon>
        <taxon>Tracheophyta</taxon>
        <taxon>Spermatophyta</taxon>
        <taxon>Magnoliopsida</taxon>
        <taxon>eudicotyledons</taxon>
        <taxon>Gunneridae</taxon>
        <taxon>Pentapetalae</taxon>
        <taxon>rosids</taxon>
        <taxon>Vitales</taxon>
        <taxon>Vitaceae</taxon>
        <taxon>Viteae</taxon>
        <taxon>Vitis</taxon>
    </lineage>
</organism>
<evidence type="ECO:0000256" key="2">
    <source>
        <dbReference type="PROSITE-ProRule" id="PRU00708"/>
    </source>
</evidence>
<accession>A0A438D8J1</accession>
<dbReference type="FunFam" id="1.25.40.10:FF:000344">
    <property type="entry name" value="Pentatricopeptide repeat-containing protein"/>
    <property type="match status" value="1"/>
</dbReference>
<dbReference type="GO" id="GO:0009451">
    <property type="term" value="P:RNA modification"/>
    <property type="evidence" value="ECO:0007669"/>
    <property type="project" value="InterPro"/>
</dbReference>
<dbReference type="Proteomes" id="UP000288805">
    <property type="component" value="Unassembled WGS sequence"/>
</dbReference>
<comment type="caution">
    <text evidence="3">The sequence shown here is derived from an EMBL/GenBank/DDBJ whole genome shotgun (WGS) entry which is preliminary data.</text>
</comment>
<proteinExistence type="predicted"/>
<evidence type="ECO:0000313" key="3">
    <source>
        <dbReference type="EMBL" id="RVW31771.1"/>
    </source>
</evidence>
<dbReference type="PANTHER" id="PTHR47926">
    <property type="entry name" value="PENTATRICOPEPTIDE REPEAT-CONTAINING PROTEIN"/>
    <property type="match status" value="1"/>
</dbReference>
<evidence type="ECO:0000256" key="1">
    <source>
        <dbReference type="ARBA" id="ARBA00022737"/>
    </source>
</evidence>
<dbReference type="InterPro" id="IPR046960">
    <property type="entry name" value="PPR_At4g14850-like_plant"/>
</dbReference>
<keyword evidence="1" id="KW-0677">Repeat</keyword>
<dbReference type="GO" id="GO:0003723">
    <property type="term" value="F:RNA binding"/>
    <property type="evidence" value="ECO:0007669"/>
    <property type="project" value="InterPro"/>
</dbReference>
<dbReference type="NCBIfam" id="TIGR00756">
    <property type="entry name" value="PPR"/>
    <property type="match status" value="3"/>
</dbReference>
<name>A0A438D8J1_VITVI</name>
<dbReference type="EMBL" id="QGNW01001741">
    <property type="protein sequence ID" value="RVW31771.1"/>
    <property type="molecule type" value="Genomic_DNA"/>
</dbReference>
<feature type="repeat" description="PPR" evidence="2">
    <location>
        <begin position="142"/>
        <end position="176"/>
    </location>
</feature>
<evidence type="ECO:0000313" key="4">
    <source>
        <dbReference type="Proteomes" id="UP000288805"/>
    </source>
</evidence>
<dbReference type="Gene3D" id="1.25.40.10">
    <property type="entry name" value="Tetratricopeptide repeat domain"/>
    <property type="match status" value="2"/>
</dbReference>
<dbReference type="PROSITE" id="PS51375">
    <property type="entry name" value="PPR"/>
    <property type="match status" value="1"/>
</dbReference>
<dbReference type="Pfam" id="PF13041">
    <property type="entry name" value="PPR_2"/>
    <property type="match status" value="1"/>
</dbReference>
<dbReference type="Pfam" id="PF01535">
    <property type="entry name" value="PPR"/>
    <property type="match status" value="1"/>
</dbReference>
<dbReference type="InterPro" id="IPR011990">
    <property type="entry name" value="TPR-like_helical_dom_sf"/>
</dbReference>
<dbReference type="InterPro" id="IPR002885">
    <property type="entry name" value="PPR_rpt"/>
</dbReference>
<dbReference type="Pfam" id="PF12854">
    <property type="entry name" value="PPR_1"/>
    <property type="match status" value="1"/>
</dbReference>
<gene>
    <name evidence="3" type="primary">CRR2_6</name>
    <name evidence="3" type="ORF">CK203_102013</name>
</gene>